<dbReference type="PANTHER" id="PTHR11935">
    <property type="entry name" value="BETA LACTAMASE DOMAIN"/>
    <property type="match status" value="1"/>
</dbReference>
<evidence type="ECO:0000256" key="6">
    <source>
        <dbReference type="ARBA" id="ARBA00022723"/>
    </source>
</evidence>
<dbReference type="RefSeq" id="XP_014667764.1">
    <property type="nucleotide sequence ID" value="XM_014812278.1"/>
</dbReference>
<dbReference type="SUPFAM" id="SSF56281">
    <property type="entry name" value="Metallo-hydrolase/oxidoreductase"/>
    <property type="match status" value="1"/>
</dbReference>
<comment type="pathway">
    <text evidence="3">Secondary metabolite metabolism; methylglyoxal degradation; (R)-lactate from methylglyoxal: step 2/2.</text>
</comment>
<dbReference type="InterPro" id="IPR036866">
    <property type="entry name" value="RibonucZ/Hydroxyglut_hydro"/>
</dbReference>
<dbReference type="HAMAP" id="MF_01374">
    <property type="entry name" value="Glyoxalase_2"/>
    <property type="match status" value="1"/>
</dbReference>
<organism evidence="11 12">
    <name type="scientific">Priapulus caudatus</name>
    <name type="common">Priapulid worm</name>
    <dbReference type="NCBI Taxonomy" id="37621"/>
    <lineage>
        <taxon>Eukaryota</taxon>
        <taxon>Metazoa</taxon>
        <taxon>Ecdysozoa</taxon>
        <taxon>Scalidophora</taxon>
        <taxon>Priapulida</taxon>
        <taxon>Priapulimorpha</taxon>
        <taxon>Priapulimorphida</taxon>
        <taxon>Priapulidae</taxon>
        <taxon>Priapulus</taxon>
    </lineage>
</organism>
<dbReference type="Pfam" id="PF00753">
    <property type="entry name" value="Lactamase_B"/>
    <property type="match status" value="1"/>
</dbReference>
<evidence type="ECO:0000259" key="10">
    <source>
        <dbReference type="SMART" id="SM00849"/>
    </source>
</evidence>
<dbReference type="CDD" id="cd07723">
    <property type="entry name" value="hydroxyacylglutathione_hydrolase_MBL-fold"/>
    <property type="match status" value="1"/>
</dbReference>
<dbReference type="PIRSF" id="PIRSF005457">
    <property type="entry name" value="Glx"/>
    <property type="match status" value="1"/>
</dbReference>
<evidence type="ECO:0000256" key="4">
    <source>
        <dbReference type="ARBA" id="ARBA00006759"/>
    </source>
</evidence>
<evidence type="ECO:0000256" key="8">
    <source>
        <dbReference type="ARBA" id="ARBA00022833"/>
    </source>
</evidence>
<dbReference type="InterPro" id="IPR035680">
    <property type="entry name" value="Clx_II_MBL"/>
</dbReference>
<name>A0ABM1E6E3_PRICU</name>
<dbReference type="SMART" id="SM00849">
    <property type="entry name" value="Lactamase_B"/>
    <property type="match status" value="1"/>
</dbReference>
<keyword evidence="6" id="KW-0479">Metal-binding</keyword>
<feature type="domain" description="Metallo-beta-lactamase" evidence="10">
    <location>
        <begin position="11"/>
        <end position="173"/>
    </location>
</feature>
<dbReference type="Proteomes" id="UP000695022">
    <property type="component" value="Unplaced"/>
</dbReference>
<evidence type="ECO:0000313" key="12">
    <source>
        <dbReference type="RefSeq" id="XP_014667764.1"/>
    </source>
</evidence>
<dbReference type="Gene3D" id="3.60.15.10">
    <property type="entry name" value="Ribonuclease Z/Hydroxyacylglutathione hydrolase-like"/>
    <property type="match status" value="1"/>
</dbReference>
<accession>A0ABM1E6E3</accession>
<comment type="cofactor">
    <cofactor evidence="2">
        <name>Zn(2+)</name>
        <dbReference type="ChEBI" id="CHEBI:29105"/>
    </cofactor>
</comment>
<keyword evidence="8" id="KW-0862">Zinc</keyword>
<evidence type="ECO:0000313" key="11">
    <source>
        <dbReference type="Proteomes" id="UP000695022"/>
    </source>
</evidence>
<comment type="catalytic activity">
    <reaction evidence="1">
        <text>an S-(2-hydroxyacyl)glutathione + H2O = a 2-hydroxy carboxylate + glutathione + H(+)</text>
        <dbReference type="Rhea" id="RHEA:21864"/>
        <dbReference type="ChEBI" id="CHEBI:15377"/>
        <dbReference type="ChEBI" id="CHEBI:15378"/>
        <dbReference type="ChEBI" id="CHEBI:57925"/>
        <dbReference type="ChEBI" id="CHEBI:58896"/>
        <dbReference type="ChEBI" id="CHEBI:71261"/>
        <dbReference type="EC" id="3.1.2.6"/>
    </reaction>
</comment>
<gene>
    <name evidence="12" type="primary">LOC106809267</name>
</gene>
<keyword evidence="7" id="KW-0378">Hydrolase</keyword>
<evidence type="ECO:0000256" key="2">
    <source>
        <dbReference type="ARBA" id="ARBA00001947"/>
    </source>
</evidence>
<dbReference type="NCBIfam" id="TIGR03413">
    <property type="entry name" value="GSH_gloB"/>
    <property type="match status" value="1"/>
</dbReference>
<dbReference type="InterPro" id="IPR017782">
    <property type="entry name" value="Hydroxyacylglutathione_Hdrlase"/>
</dbReference>
<evidence type="ECO:0000256" key="1">
    <source>
        <dbReference type="ARBA" id="ARBA00001623"/>
    </source>
</evidence>
<sequence>MRVKLVPALEDNYMYLLVDESTNQAAAIDPVEPDKLLKAVKEEEVNLTSVLTTHHHWDHAGGNDALVRRVDTKLLVYGGDDRIGALTNKVQHGDKFQVGNLNVECLFTPCHTSGHICYHVTDQSGEPGVVFTGDTLFIAGCGKFFEGSPEQMHNALVGILSKLPPETKVFCGHEYTLSNLAFAHHVEPNNQDISNKMDWAQGLRRRDMPTVPSTIGEELLYNPFMRVNVGSVQEHAKQCDPVAVMAHLRSEKDRFKAPRL</sequence>
<evidence type="ECO:0000256" key="7">
    <source>
        <dbReference type="ARBA" id="ARBA00022801"/>
    </source>
</evidence>
<dbReference type="InterPro" id="IPR032282">
    <property type="entry name" value="HAGH_C"/>
</dbReference>
<comment type="similarity">
    <text evidence="4">Belongs to the metallo-beta-lactamase superfamily. Glyoxalase II family.</text>
</comment>
<dbReference type="InterPro" id="IPR001279">
    <property type="entry name" value="Metallo-B-lactamas"/>
</dbReference>
<dbReference type="PANTHER" id="PTHR11935:SF94">
    <property type="entry name" value="TENZING NORGAY, ISOFORM C"/>
    <property type="match status" value="1"/>
</dbReference>
<proteinExistence type="inferred from homology"/>
<dbReference type="Pfam" id="PF16123">
    <property type="entry name" value="HAGH_C"/>
    <property type="match status" value="1"/>
</dbReference>
<dbReference type="EC" id="3.1.2.6" evidence="5"/>
<evidence type="ECO:0000256" key="3">
    <source>
        <dbReference type="ARBA" id="ARBA00004963"/>
    </source>
</evidence>
<reference evidence="12" key="1">
    <citation type="submission" date="2025-08" db="UniProtKB">
        <authorList>
            <consortium name="RefSeq"/>
        </authorList>
    </citation>
    <scope>IDENTIFICATION</scope>
</reference>
<evidence type="ECO:0000256" key="9">
    <source>
        <dbReference type="ARBA" id="ARBA00031044"/>
    </source>
</evidence>
<keyword evidence="11" id="KW-1185">Reference proteome</keyword>
<evidence type="ECO:0000256" key="5">
    <source>
        <dbReference type="ARBA" id="ARBA00011917"/>
    </source>
</evidence>
<dbReference type="GeneID" id="106809267"/>
<protein>
    <recommendedName>
        <fullName evidence="5">hydroxyacylglutathione hydrolase</fullName>
        <ecNumber evidence="5">3.1.2.6</ecNumber>
    </recommendedName>
    <alternativeName>
        <fullName evidence="9">Glyoxalase II</fullName>
    </alternativeName>
</protein>